<dbReference type="Gene3D" id="3.30.160.140">
    <property type="entry name" value="Shew3726-like"/>
    <property type="match status" value="1"/>
</dbReference>
<keyword evidence="2" id="KW-1185">Reference proteome</keyword>
<comment type="caution">
    <text evidence="1">The sequence shown here is derived from an EMBL/GenBank/DDBJ whole genome shotgun (WGS) entry which is preliminary data.</text>
</comment>
<proteinExistence type="predicted"/>
<dbReference type="EMBL" id="SLWF01000006">
    <property type="protein sequence ID" value="TCN86728.1"/>
    <property type="molecule type" value="Genomic_DNA"/>
</dbReference>
<dbReference type="OrthoDB" id="6465020at2"/>
<sequence length="87" mass="9996">MNQSVIFNELVRWVDGLDVVEFTAQQQGNLIRCQVSRRYLQQFSAPKLVGADDTIEVFEHQRFDLEEMAEALITEEAFDSQGNIFIG</sequence>
<dbReference type="Proteomes" id="UP000294832">
    <property type="component" value="Unassembled WGS sequence"/>
</dbReference>
<accession>A0A4R2FF70</accession>
<name>A0A4R2FF70_9GAMM</name>
<dbReference type="RefSeq" id="WP_133038323.1">
    <property type="nucleotide sequence ID" value="NZ_SLWF01000006.1"/>
</dbReference>
<evidence type="ECO:0000313" key="1">
    <source>
        <dbReference type="EMBL" id="TCN86728.1"/>
    </source>
</evidence>
<protein>
    <submittedName>
        <fullName evidence="1">Uncharacterized protein DUF1488</fullName>
    </submittedName>
</protein>
<dbReference type="InterPro" id="IPR036692">
    <property type="entry name" value="Shew3726-like_sf"/>
</dbReference>
<dbReference type="AlphaFoldDB" id="A0A4R2FF70"/>
<gene>
    <name evidence="1" type="ORF">EDC91_1063</name>
</gene>
<organism evidence="1 2">
    <name type="scientific">Shewanella fodinae</name>
    <dbReference type="NCBI Taxonomy" id="552357"/>
    <lineage>
        <taxon>Bacteria</taxon>
        <taxon>Pseudomonadati</taxon>
        <taxon>Pseudomonadota</taxon>
        <taxon>Gammaproteobacteria</taxon>
        <taxon>Alteromonadales</taxon>
        <taxon>Shewanellaceae</taxon>
        <taxon>Shewanella</taxon>
    </lineage>
</organism>
<evidence type="ECO:0000313" key="2">
    <source>
        <dbReference type="Proteomes" id="UP000294832"/>
    </source>
</evidence>
<reference evidence="1 2" key="1">
    <citation type="submission" date="2019-03" db="EMBL/GenBank/DDBJ databases">
        <title>Freshwater and sediment microbial communities from various areas in North America, analyzing microbe dynamics in response to fracking.</title>
        <authorList>
            <person name="Lamendella R."/>
        </authorList>
    </citation>
    <scope>NUCLEOTIDE SEQUENCE [LARGE SCALE GENOMIC DNA]</scope>
    <source>
        <strain evidence="1 2">74A</strain>
    </source>
</reference>
<dbReference type="SUPFAM" id="SSF160272">
    <property type="entry name" value="Shew3726-like"/>
    <property type="match status" value="1"/>
</dbReference>
<dbReference type="Pfam" id="PF07369">
    <property type="entry name" value="DUF1488"/>
    <property type="match status" value="1"/>
</dbReference>
<dbReference type="InterPro" id="IPR009962">
    <property type="entry name" value="DUF1488"/>
</dbReference>